<dbReference type="InterPro" id="IPR036397">
    <property type="entry name" value="RNaseH_sf"/>
</dbReference>
<dbReference type="GO" id="GO:0003676">
    <property type="term" value="F:nucleic acid binding"/>
    <property type="evidence" value="ECO:0007669"/>
    <property type="project" value="InterPro"/>
</dbReference>
<keyword evidence="2" id="KW-1185">Reference proteome</keyword>
<reference evidence="2" key="1">
    <citation type="journal article" date="2025" name="Foods">
        <title>Unveiling the Microbial Signatures of Arabica Coffee Cherries: Insights into Ripeness Specific Diversity, Functional Traits, and Implications for Quality and Safety.</title>
        <authorList>
            <consortium name="RefSeq"/>
            <person name="Tenea G.N."/>
            <person name="Cifuentes V."/>
            <person name="Reyes P."/>
            <person name="Cevallos-Vallejos M."/>
        </authorList>
    </citation>
    <scope>NUCLEOTIDE SEQUENCE [LARGE SCALE GENOMIC DNA]</scope>
</reference>
<protein>
    <recommendedName>
        <fullName evidence="1">RNase H type-1 domain-containing protein</fullName>
    </recommendedName>
</protein>
<organism evidence="2 3">
    <name type="scientific">Coffea arabica</name>
    <name type="common">Arabian coffee</name>
    <dbReference type="NCBI Taxonomy" id="13443"/>
    <lineage>
        <taxon>Eukaryota</taxon>
        <taxon>Viridiplantae</taxon>
        <taxon>Streptophyta</taxon>
        <taxon>Embryophyta</taxon>
        <taxon>Tracheophyta</taxon>
        <taxon>Spermatophyta</taxon>
        <taxon>Magnoliopsida</taxon>
        <taxon>eudicotyledons</taxon>
        <taxon>Gunneridae</taxon>
        <taxon>Pentapetalae</taxon>
        <taxon>asterids</taxon>
        <taxon>lamiids</taxon>
        <taxon>Gentianales</taxon>
        <taxon>Rubiaceae</taxon>
        <taxon>Ixoroideae</taxon>
        <taxon>Gardenieae complex</taxon>
        <taxon>Bertiereae - Coffeeae clade</taxon>
        <taxon>Coffeeae</taxon>
        <taxon>Coffea</taxon>
    </lineage>
</organism>
<dbReference type="RefSeq" id="XP_027071778.1">
    <property type="nucleotide sequence ID" value="XM_027215977.1"/>
</dbReference>
<dbReference type="InterPro" id="IPR002156">
    <property type="entry name" value="RNaseH_domain"/>
</dbReference>
<dbReference type="PANTHER" id="PTHR47074">
    <property type="entry name" value="BNAC02G40300D PROTEIN"/>
    <property type="match status" value="1"/>
</dbReference>
<name>A0A6P6T0E6_COFAR</name>
<dbReference type="InterPro" id="IPR044730">
    <property type="entry name" value="RNase_H-like_dom_plant"/>
</dbReference>
<dbReference type="Proteomes" id="UP001652660">
    <property type="component" value="Chromosome 6e"/>
</dbReference>
<sequence length="159" mass="17642">MMINTGAAISAKMVRSGFGIIARNWSGVLVRAKGITERRKGEAATEEALAIRGALEMTQVAGWTNIEVQSDCKYVVSLINTDNVQECRLQTILEDIVVLKRRFESCVFTFVPRSANSCSHELAQFAAMATRNFEWEGSFPTWLSTLARKDMGVVTPFCN</sequence>
<dbReference type="InterPro" id="IPR052929">
    <property type="entry name" value="RNase_H-like_EbsB-rel"/>
</dbReference>
<dbReference type="InterPro" id="IPR012337">
    <property type="entry name" value="RNaseH-like_sf"/>
</dbReference>
<dbReference type="CDD" id="cd06222">
    <property type="entry name" value="RNase_H_like"/>
    <property type="match status" value="1"/>
</dbReference>
<dbReference type="Pfam" id="PF13456">
    <property type="entry name" value="RVT_3"/>
    <property type="match status" value="1"/>
</dbReference>
<dbReference type="GeneID" id="113696582"/>
<dbReference type="GO" id="GO:0004523">
    <property type="term" value="F:RNA-DNA hybrid ribonuclease activity"/>
    <property type="evidence" value="ECO:0007669"/>
    <property type="project" value="InterPro"/>
</dbReference>
<dbReference type="Gene3D" id="3.30.420.10">
    <property type="entry name" value="Ribonuclease H-like superfamily/Ribonuclease H"/>
    <property type="match status" value="1"/>
</dbReference>
<dbReference type="OrthoDB" id="1166390at2759"/>
<evidence type="ECO:0000313" key="2">
    <source>
        <dbReference type="Proteomes" id="UP001652660"/>
    </source>
</evidence>
<evidence type="ECO:0000313" key="3">
    <source>
        <dbReference type="RefSeq" id="XP_027071778.1"/>
    </source>
</evidence>
<reference evidence="3" key="2">
    <citation type="submission" date="2025-08" db="UniProtKB">
        <authorList>
            <consortium name="RefSeq"/>
        </authorList>
    </citation>
    <scope>IDENTIFICATION</scope>
    <source>
        <tissue evidence="3">Leaves</tissue>
    </source>
</reference>
<evidence type="ECO:0000259" key="1">
    <source>
        <dbReference type="Pfam" id="PF13456"/>
    </source>
</evidence>
<feature type="domain" description="RNase H type-1" evidence="1">
    <location>
        <begin position="6"/>
        <end position="126"/>
    </location>
</feature>
<proteinExistence type="predicted"/>
<accession>A0A6P6T0E6</accession>
<gene>
    <name evidence="3" type="primary">LOC113696582</name>
</gene>
<dbReference type="SUPFAM" id="SSF53098">
    <property type="entry name" value="Ribonuclease H-like"/>
    <property type="match status" value="1"/>
</dbReference>
<dbReference type="PANTHER" id="PTHR47074:SF11">
    <property type="entry name" value="REVERSE TRANSCRIPTASE-LIKE PROTEIN"/>
    <property type="match status" value="1"/>
</dbReference>
<dbReference type="AlphaFoldDB" id="A0A6P6T0E6"/>